<keyword evidence="1" id="KW-0472">Membrane</keyword>
<dbReference type="EMBL" id="NMUH01001563">
    <property type="protein sequence ID" value="MQL93440.1"/>
    <property type="molecule type" value="Genomic_DNA"/>
</dbReference>
<accession>A0A843VIH3</accession>
<feature type="transmembrane region" description="Helical" evidence="1">
    <location>
        <begin position="323"/>
        <end position="342"/>
    </location>
</feature>
<dbReference type="InterPro" id="IPR029058">
    <property type="entry name" value="AB_hydrolase_fold"/>
</dbReference>
<keyword evidence="1" id="KW-1133">Transmembrane helix</keyword>
<keyword evidence="4" id="KW-1185">Reference proteome</keyword>
<proteinExistence type="predicted"/>
<evidence type="ECO:0000313" key="3">
    <source>
        <dbReference type="EMBL" id="MQL93440.1"/>
    </source>
</evidence>
<dbReference type="GO" id="GO:0016787">
    <property type="term" value="F:hydrolase activity"/>
    <property type="evidence" value="ECO:0007669"/>
    <property type="project" value="InterPro"/>
</dbReference>
<evidence type="ECO:0000313" key="4">
    <source>
        <dbReference type="Proteomes" id="UP000652761"/>
    </source>
</evidence>
<dbReference type="PANTHER" id="PTHR17630">
    <property type="entry name" value="DIENELACTONE HYDROLASE"/>
    <property type="match status" value="1"/>
</dbReference>
<dbReference type="Proteomes" id="UP000652761">
    <property type="component" value="Unassembled WGS sequence"/>
</dbReference>
<name>A0A843VIH3_COLES</name>
<protein>
    <recommendedName>
        <fullName evidence="2">Dienelactone hydrolase domain-containing protein</fullName>
    </recommendedName>
</protein>
<dbReference type="OrthoDB" id="17560at2759"/>
<feature type="domain" description="Dienelactone hydrolase" evidence="2">
    <location>
        <begin position="31"/>
        <end position="235"/>
    </location>
</feature>
<gene>
    <name evidence="3" type="ORF">Taro_026092</name>
</gene>
<dbReference type="Pfam" id="PF01738">
    <property type="entry name" value="DLH"/>
    <property type="match status" value="1"/>
</dbReference>
<evidence type="ECO:0000256" key="1">
    <source>
        <dbReference type="SAM" id="Phobius"/>
    </source>
</evidence>
<evidence type="ECO:0000259" key="2">
    <source>
        <dbReference type="Pfam" id="PF01738"/>
    </source>
</evidence>
<dbReference type="PANTHER" id="PTHR17630:SF44">
    <property type="entry name" value="PROTEIN AIM2"/>
    <property type="match status" value="1"/>
</dbReference>
<comment type="caution">
    <text evidence="3">The sequence shown here is derived from an EMBL/GenBank/DDBJ whole genome shotgun (WGS) entry which is preliminary data.</text>
</comment>
<dbReference type="InterPro" id="IPR002925">
    <property type="entry name" value="Dienelactn_hydro"/>
</dbReference>
<reference evidence="3" key="1">
    <citation type="submission" date="2017-07" db="EMBL/GenBank/DDBJ databases">
        <title>Taro Niue Genome Assembly and Annotation.</title>
        <authorList>
            <person name="Atibalentja N."/>
            <person name="Keating K."/>
            <person name="Fields C.J."/>
        </authorList>
    </citation>
    <scope>NUCLEOTIDE SEQUENCE</scope>
    <source>
        <strain evidence="3">Niue_2</strain>
        <tissue evidence="3">Leaf</tissue>
    </source>
</reference>
<organism evidence="3 4">
    <name type="scientific">Colocasia esculenta</name>
    <name type="common">Wild taro</name>
    <name type="synonym">Arum esculentum</name>
    <dbReference type="NCBI Taxonomy" id="4460"/>
    <lineage>
        <taxon>Eukaryota</taxon>
        <taxon>Viridiplantae</taxon>
        <taxon>Streptophyta</taxon>
        <taxon>Embryophyta</taxon>
        <taxon>Tracheophyta</taxon>
        <taxon>Spermatophyta</taxon>
        <taxon>Magnoliopsida</taxon>
        <taxon>Liliopsida</taxon>
        <taxon>Araceae</taxon>
        <taxon>Aroideae</taxon>
        <taxon>Colocasieae</taxon>
        <taxon>Colocasia</taxon>
    </lineage>
</organism>
<dbReference type="Gene3D" id="3.40.50.1820">
    <property type="entry name" value="alpha/beta hydrolase"/>
    <property type="match status" value="1"/>
</dbReference>
<dbReference type="AlphaFoldDB" id="A0A843VIH3"/>
<keyword evidence="1" id="KW-0812">Transmembrane</keyword>
<dbReference type="SUPFAM" id="SSF53474">
    <property type="entry name" value="alpha/beta-Hydrolases"/>
    <property type="match status" value="1"/>
</dbReference>
<sequence length="343" mass="37077">MLSRHCCSNPPKLDPHCGLGTVLRDLAGLPAYTAGSPTCSRAVLLVTDIYGYDAPNLRNIADKVAAAGFFVVAPDFFYGDPYEDGESWDDWLSRHGTAKGAADAIAVVAALKRGGATSIGAAGFCWGGKVVVELAKTNDIDAAVLLHPSMVTVDDIKEVNVPIEILGGDLDELTPPSVLKQFEAALSAKSGVDSFVKIFPGVPHGFSIRYDANDKVAVKKAEEAQHDMLSWFLKYVRQERNFSTLSSTLRKMIPQNNRWSPPSRGQLVSTSKKAPAAAVKPGKGWTKDECGGGWMDDAHVITVEEHLRQMETRIGAKMNRLEVRLFSLICAALCIGLVFAFLQ</sequence>